<dbReference type="InterPro" id="IPR036388">
    <property type="entry name" value="WH-like_DNA-bd_sf"/>
</dbReference>
<dbReference type="InterPro" id="IPR013196">
    <property type="entry name" value="HTH_11"/>
</dbReference>
<dbReference type="InterPro" id="IPR011608">
    <property type="entry name" value="PRD"/>
</dbReference>
<dbReference type="SUPFAM" id="SSF63520">
    <property type="entry name" value="PTS-regulatory domain, PRD"/>
    <property type="match status" value="2"/>
</dbReference>
<evidence type="ECO:0000313" key="11">
    <source>
        <dbReference type="Proteomes" id="UP000243297"/>
    </source>
</evidence>
<dbReference type="STRING" id="118967.SAMN02745191_2244"/>
<feature type="domain" description="PTS EIIB type-2" evidence="8">
    <location>
        <begin position="398"/>
        <end position="489"/>
    </location>
</feature>
<dbReference type="PROSITE" id="PS51094">
    <property type="entry name" value="PTS_EIIA_TYPE_2"/>
    <property type="match status" value="1"/>
</dbReference>
<dbReference type="AlphaFoldDB" id="A0A1T4PYA1"/>
<dbReference type="PROSITE" id="PS51372">
    <property type="entry name" value="PRD_2"/>
    <property type="match status" value="2"/>
</dbReference>
<keyword evidence="11" id="KW-1185">Reference proteome</keyword>
<organism evidence="10 11">
    <name type="scientific">Anaerorhabdus furcosa</name>
    <dbReference type="NCBI Taxonomy" id="118967"/>
    <lineage>
        <taxon>Bacteria</taxon>
        <taxon>Bacillati</taxon>
        <taxon>Bacillota</taxon>
        <taxon>Erysipelotrichia</taxon>
        <taxon>Erysipelotrichales</taxon>
        <taxon>Erysipelotrichaceae</taxon>
        <taxon>Anaerorhabdus</taxon>
    </lineage>
</organism>
<dbReference type="Gene3D" id="1.10.10.10">
    <property type="entry name" value="Winged helix-like DNA-binding domain superfamily/Winged helix DNA-binding domain"/>
    <property type="match status" value="2"/>
</dbReference>
<evidence type="ECO:0000259" key="7">
    <source>
        <dbReference type="PROSITE" id="PS51094"/>
    </source>
</evidence>
<dbReference type="CDD" id="cd05568">
    <property type="entry name" value="PTS_IIB_bgl_like"/>
    <property type="match status" value="1"/>
</dbReference>
<dbReference type="InterPro" id="IPR050661">
    <property type="entry name" value="BglG_antiterminators"/>
</dbReference>
<dbReference type="Gene3D" id="1.10.1790.10">
    <property type="entry name" value="PRD domain"/>
    <property type="match status" value="2"/>
</dbReference>
<evidence type="ECO:0000256" key="2">
    <source>
        <dbReference type="ARBA" id="ARBA00022737"/>
    </source>
</evidence>
<dbReference type="SUPFAM" id="SSF52794">
    <property type="entry name" value="PTS system IIB component-like"/>
    <property type="match status" value="1"/>
</dbReference>
<dbReference type="SUPFAM" id="SSF46785">
    <property type="entry name" value="Winged helix' DNA-binding domain"/>
    <property type="match status" value="1"/>
</dbReference>
<evidence type="ECO:0000256" key="4">
    <source>
        <dbReference type="ARBA" id="ARBA00023159"/>
    </source>
</evidence>
<accession>A0A1T4PYA1</accession>
<dbReference type="PANTHER" id="PTHR30185">
    <property type="entry name" value="CRYPTIC BETA-GLUCOSIDE BGL OPERON ANTITERMINATOR"/>
    <property type="match status" value="1"/>
</dbReference>
<dbReference type="Gene3D" id="3.40.930.10">
    <property type="entry name" value="Mannitol-specific EII, Chain A"/>
    <property type="match status" value="1"/>
</dbReference>
<keyword evidence="3" id="KW-0805">Transcription regulation</keyword>
<evidence type="ECO:0000259" key="9">
    <source>
        <dbReference type="PROSITE" id="PS51372"/>
    </source>
</evidence>
<dbReference type="InterPro" id="IPR007737">
    <property type="entry name" value="Mga_HTH"/>
</dbReference>
<dbReference type="Gene3D" id="3.40.50.2300">
    <property type="match status" value="1"/>
</dbReference>
<feature type="domain" description="PRD" evidence="9">
    <location>
        <begin position="287"/>
        <end position="394"/>
    </location>
</feature>
<dbReference type="PANTHER" id="PTHR30185:SF13">
    <property type="entry name" value="LICABCH OPERON REGULATOR-RELATED"/>
    <property type="match status" value="1"/>
</dbReference>
<dbReference type="Proteomes" id="UP000243297">
    <property type="component" value="Unassembled WGS sequence"/>
</dbReference>
<dbReference type="RefSeq" id="WP_078712633.1">
    <property type="nucleotide sequence ID" value="NZ_FUWY01000007.1"/>
</dbReference>
<dbReference type="Pfam" id="PF05043">
    <property type="entry name" value="Mga"/>
    <property type="match status" value="1"/>
</dbReference>
<evidence type="ECO:0000256" key="1">
    <source>
        <dbReference type="ARBA" id="ARBA00022679"/>
    </source>
</evidence>
<dbReference type="EMBL" id="FUWY01000007">
    <property type="protein sequence ID" value="SJZ96297.1"/>
    <property type="molecule type" value="Genomic_DNA"/>
</dbReference>
<evidence type="ECO:0000259" key="8">
    <source>
        <dbReference type="PROSITE" id="PS51099"/>
    </source>
</evidence>
<dbReference type="CDD" id="cd00211">
    <property type="entry name" value="PTS_IIA_fru"/>
    <property type="match status" value="1"/>
</dbReference>
<protein>
    <submittedName>
        <fullName evidence="10">Lichenan operon transcriptional antiterminator</fullName>
    </submittedName>
</protein>
<dbReference type="Pfam" id="PF00359">
    <property type="entry name" value="PTS_EIIA_2"/>
    <property type="match status" value="1"/>
</dbReference>
<reference evidence="11" key="1">
    <citation type="submission" date="2017-02" db="EMBL/GenBank/DDBJ databases">
        <authorList>
            <person name="Varghese N."/>
            <person name="Submissions S."/>
        </authorList>
    </citation>
    <scope>NUCLEOTIDE SEQUENCE [LARGE SCALE GENOMIC DNA]</scope>
    <source>
        <strain evidence="11">ATCC 25662</strain>
    </source>
</reference>
<evidence type="ECO:0000256" key="5">
    <source>
        <dbReference type="ARBA" id="ARBA00023163"/>
    </source>
</evidence>
<dbReference type="OrthoDB" id="3175596at2"/>
<name>A0A1T4PYA1_9FIRM</name>
<proteinExistence type="predicted"/>
<dbReference type="InterPro" id="IPR002178">
    <property type="entry name" value="PTS_EIIA_type-2_dom"/>
</dbReference>
<dbReference type="InterPro" id="IPR013011">
    <property type="entry name" value="PTS_EIIB_2"/>
</dbReference>
<evidence type="ECO:0000259" key="6">
    <source>
        <dbReference type="PROSITE" id="PS51000"/>
    </source>
</evidence>
<dbReference type="GO" id="GO:0008982">
    <property type="term" value="F:protein-N(PI)-phosphohistidine-sugar phosphotransferase activity"/>
    <property type="evidence" value="ECO:0007669"/>
    <property type="project" value="InterPro"/>
</dbReference>
<dbReference type="Pfam" id="PF08279">
    <property type="entry name" value="HTH_11"/>
    <property type="match status" value="1"/>
</dbReference>
<dbReference type="InterPro" id="IPR036634">
    <property type="entry name" value="PRD_sf"/>
</dbReference>
<keyword evidence="4" id="KW-0010">Activator</keyword>
<keyword evidence="1" id="KW-0808">Transferase</keyword>
<dbReference type="PROSITE" id="PS51000">
    <property type="entry name" value="HTH_DEOR_2"/>
    <property type="match status" value="1"/>
</dbReference>
<feature type="domain" description="HTH deoR-type" evidence="6">
    <location>
        <begin position="1"/>
        <end position="53"/>
    </location>
</feature>
<dbReference type="InterPro" id="IPR016152">
    <property type="entry name" value="PTrfase/Anion_transptr"/>
</dbReference>
<dbReference type="PROSITE" id="PS51099">
    <property type="entry name" value="PTS_EIIB_TYPE_2"/>
    <property type="match status" value="1"/>
</dbReference>
<evidence type="ECO:0000256" key="3">
    <source>
        <dbReference type="ARBA" id="ARBA00023015"/>
    </source>
</evidence>
<feature type="domain" description="PTS EIIA type-2" evidence="7">
    <location>
        <begin position="491"/>
        <end position="630"/>
    </location>
</feature>
<dbReference type="InterPro" id="IPR036390">
    <property type="entry name" value="WH_DNA-bd_sf"/>
</dbReference>
<keyword evidence="2" id="KW-0677">Repeat</keyword>
<gene>
    <name evidence="10" type="ORF">SAMN02745191_2244</name>
</gene>
<feature type="domain" description="PRD" evidence="9">
    <location>
        <begin position="172"/>
        <end position="280"/>
    </location>
</feature>
<dbReference type="GO" id="GO:0009401">
    <property type="term" value="P:phosphoenolpyruvate-dependent sugar phosphotransferase system"/>
    <property type="evidence" value="ECO:0007669"/>
    <property type="project" value="InterPro"/>
</dbReference>
<dbReference type="InterPro" id="IPR036095">
    <property type="entry name" value="PTS_EIIB-like_sf"/>
</dbReference>
<dbReference type="Pfam" id="PF00874">
    <property type="entry name" value="PRD"/>
    <property type="match status" value="2"/>
</dbReference>
<dbReference type="InterPro" id="IPR001034">
    <property type="entry name" value="DeoR_HTH"/>
</dbReference>
<sequence length="638" mass="74383">MNKRFKSIINMLQSQEYVTSFQFAEKLKVSDRTIRSDFRELNEFIEDQGAFITSSPSKGYKLEIEDNQLFKELLDSFNDETLPENSEERITYLLRYFLQNPSYVKIEDLCELLYVSKSTLQQDLKAAKEVLAEYGLELKQKPNYGLKIDGKEFDFRLCLTNFTMQHMNPKDNEFDDNEQLILSLKSSLTKILSEEQYEISNFSFNNLVMHLLVAMKRIEQKCFVTMDKKELSHLKTKDEYKVAKRIVDACSDLTGLEIPESECGYITIHLTGKQNLNAYASNHENIIIDKNTQEIVDDMLNRIYDTYRVDFRDNLDLRMTLYLHLVPLLNRIKYNLTMKNPLREEILRHYPLAYQFAKEACIAIENKYNRTISDDETCYFALHLNLALEQQRVDTTMKNVLVVCSTGKGTSELLAYRIRSQFKESLNKVTPCDLLGLHKIDFSTYHYIFATVPIDFPVPLPIIQIEYFFQNDDIAKIKKIMSGNNVSKIDKYFSKDLFYTDITGKTKEEVLKKIVNRVDKVKEIPSTYFGSILEREALAVTEFGNYVAIPHPNVALSKETFVCVTILKEPIVWQKTKVQFIFLLSIEKDGTEDLRLFYETTSKMLMSENNVKMLINAKDFDIMLGLLRRIEEEVIAES</sequence>
<evidence type="ECO:0000313" key="10">
    <source>
        <dbReference type="EMBL" id="SJZ96297.1"/>
    </source>
</evidence>
<keyword evidence="5" id="KW-0804">Transcription</keyword>
<dbReference type="SUPFAM" id="SSF55804">
    <property type="entry name" value="Phoshotransferase/anion transport protein"/>
    <property type="match status" value="1"/>
</dbReference>
<dbReference type="GO" id="GO:0003700">
    <property type="term" value="F:DNA-binding transcription factor activity"/>
    <property type="evidence" value="ECO:0007669"/>
    <property type="project" value="InterPro"/>
</dbReference>